<organism evidence="4 5">
    <name type="scientific">Xenorhabdus mauleonii</name>
    <dbReference type="NCBI Taxonomy" id="351675"/>
    <lineage>
        <taxon>Bacteria</taxon>
        <taxon>Pseudomonadati</taxon>
        <taxon>Pseudomonadota</taxon>
        <taxon>Gammaproteobacteria</taxon>
        <taxon>Enterobacterales</taxon>
        <taxon>Morganellaceae</taxon>
        <taxon>Xenorhabdus</taxon>
    </lineage>
</organism>
<evidence type="ECO:0000313" key="5">
    <source>
        <dbReference type="Proteomes" id="UP000198919"/>
    </source>
</evidence>
<reference evidence="4" key="2">
    <citation type="submission" date="2016-10" db="EMBL/GenBank/DDBJ databases">
        <authorList>
            <person name="de Groot N.N."/>
        </authorList>
    </citation>
    <scope>NUCLEOTIDE SEQUENCE [LARGE SCALE GENOMIC DNA]</scope>
    <source>
        <strain evidence="4">DSM 17908</strain>
    </source>
</reference>
<dbReference type="Pfam" id="PF04023">
    <property type="entry name" value="FeoA"/>
    <property type="match status" value="1"/>
</dbReference>
<dbReference type="InterPro" id="IPR038157">
    <property type="entry name" value="FeoA_core_dom"/>
</dbReference>
<dbReference type="EMBL" id="NITY01000004">
    <property type="protein sequence ID" value="PHM44850.1"/>
    <property type="molecule type" value="Genomic_DNA"/>
</dbReference>
<dbReference type="Proteomes" id="UP000198919">
    <property type="component" value="Unassembled WGS sequence"/>
</dbReference>
<keyword evidence="1" id="KW-0408">Iron</keyword>
<feature type="domain" description="Ferrous iron transporter FeoA-like" evidence="2">
    <location>
        <begin position="1"/>
        <end position="72"/>
    </location>
</feature>
<dbReference type="STRING" id="351675.SAMN05421680_10697"/>
<accession>A0A1I3PCL2</accession>
<dbReference type="OrthoDB" id="9811076at2"/>
<reference evidence="3 6" key="3">
    <citation type="journal article" date="2017" name="Nat. Microbiol.">
        <title>Natural product diversity associated with the nematode symbionts Photorhabdus and Xenorhabdus.</title>
        <authorList>
            <person name="Tobias N.J."/>
            <person name="Wolff H."/>
            <person name="Djahanschiri B."/>
            <person name="Grundmann F."/>
            <person name="Kronenwerth M."/>
            <person name="Shi Y.M."/>
            <person name="Simonyi S."/>
            <person name="Grun P."/>
            <person name="Shapiro-Ilan D."/>
            <person name="Pidot S.J."/>
            <person name="Stinear T.P."/>
            <person name="Ebersberger I."/>
            <person name="Bode H.B."/>
        </authorList>
    </citation>
    <scope>NUCLEOTIDE SEQUENCE [LARGE SCALE GENOMIC DNA]</scope>
    <source>
        <strain evidence="3 6">DSM 17908</strain>
    </source>
</reference>
<dbReference type="AlphaFoldDB" id="A0A1I3PCL2"/>
<gene>
    <name evidence="4" type="ORF">SAMN05421680_10697</name>
    <name evidence="3" type="ORF">Xmau_01564</name>
</gene>
<reference evidence="5" key="1">
    <citation type="submission" date="2016-10" db="EMBL/GenBank/DDBJ databases">
        <authorList>
            <person name="Varghese N."/>
            <person name="Submissions S."/>
        </authorList>
    </citation>
    <scope>NUCLEOTIDE SEQUENCE [LARGE SCALE GENOMIC DNA]</scope>
    <source>
        <strain evidence="5">DSM 17908</strain>
    </source>
</reference>
<dbReference type="NCBIfam" id="NF007106">
    <property type="entry name" value="PRK09555.1"/>
    <property type="match status" value="1"/>
</dbReference>
<dbReference type="GO" id="GO:0046914">
    <property type="term" value="F:transition metal ion binding"/>
    <property type="evidence" value="ECO:0007669"/>
    <property type="project" value="InterPro"/>
</dbReference>
<proteinExistence type="predicted"/>
<dbReference type="InterPro" id="IPR052713">
    <property type="entry name" value="FeoA"/>
</dbReference>
<name>A0A1I3PCL2_9GAMM</name>
<evidence type="ECO:0000259" key="2">
    <source>
        <dbReference type="SMART" id="SM00899"/>
    </source>
</evidence>
<dbReference type="SMART" id="SM00899">
    <property type="entry name" value="FeoA"/>
    <property type="match status" value="1"/>
</dbReference>
<protein>
    <submittedName>
        <fullName evidence="4">Ferrous iron transport protein A</fullName>
    </submittedName>
    <submittedName>
        <fullName evidence="3">Ferrous iron transporter A</fullName>
    </submittedName>
</protein>
<dbReference type="PANTHER" id="PTHR42954">
    <property type="entry name" value="FE(2+) TRANSPORT PROTEIN A"/>
    <property type="match status" value="1"/>
</dbReference>
<dbReference type="Gene3D" id="2.30.30.90">
    <property type="match status" value="1"/>
</dbReference>
<keyword evidence="6" id="KW-1185">Reference proteome</keyword>
<dbReference type="Proteomes" id="UP000224607">
    <property type="component" value="Unassembled WGS sequence"/>
</dbReference>
<evidence type="ECO:0000256" key="1">
    <source>
        <dbReference type="ARBA" id="ARBA00023004"/>
    </source>
</evidence>
<evidence type="ECO:0000313" key="3">
    <source>
        <dbReference type="EMBL" id="PHM44850.1"/>
    </source>
</evidence>
<dbReference type="PANTHER" id="PTHR42954:SF2">
    <property type="entry name" value="FE(2+) TRANSPORT PROTEIN A"/>
    <property type="match status" value="1"/>
</dbReference>
<evidence type="ECO:0000313" key="6">
    <source>
        <dbReference type="Proteomes" id="UP000224607"/>
    </source>
</evidence>
<dbReference type="InterPro" id="IPR007167">
    <property type="entry name" value="Fe-transptr_FeoA-like"/>
</dbReference>
<sequence>MVLTPECRYKILGYSPDITPAYRQKLLSFGMLPNATFQVIRIAPFGDPVQIEVLRVNLSLRKSELECLILDEALD</sequence>
<dbReference type="EMBL" id="FORG01000006">
    <property type="protein sequence ID" value="SFJ19139.1"/>
    <property type="molecule type" value="Genomic_DNA"/>
</dbReference>
<dbReference type="InterPro" id="IPR008988">
    <property type="entry name" value="Transcriptional_repressor_C"/>
</dbReference>
<dbReference type="SUPFAM" id="SSF50037">
    <property type="entry name" value="C-terminal domain of transcriptional repressors"/>
    <property type="match status" value="1"/>
</dbReference>
<dbReference type="RefSeq" id="WP_092509728.1">
    <property type="nucleotide sequence ID" value="NZ_CAWNQB010000034.1"/>
</dbReference>
<evidence type="ECO:0000313" key="4">
    <source>
        <dbReference type="EMBL" id="SFJ19139.1"/>
    </source>
</evidence>